<proteinExistence type="predicted"/>
<evidence type="ECO:0000313" key="2">
    <source>
        <dbReference type="Proteomes" id="UP000228531"/>
    </source>
</evidence>
<dbReference type="EMBL" id="PGTY01000001">
    <property type="protein sequence ID" value="PJI91857.1"/>
    <property type="molecule type" value="Genomic_DNA"/>
</dbReference>
<keyword evidence="2" id="KW-1185">Reference proteome</keyword>
<reference evidence="1 2" key="1">
    <citation type="submission" date="2017-11" db="EMBL/GenBank/DDBJ databases">
        <title>Genomic Encyclopedia of Archaeal and Bacterial Type Strains, Phase II (KMG-II): From Individual Species to Whole Genera.</title>
        <authorList>
            <person name="Goeker M."/>
        </authorList>
    </citation>
    <scope>NUCLEOTIDE SEQUENCE [LARGE SCALE GENOMIC DNA]</scope>
    <source>
        <strain evidence="1 2">DSM 29128</strain>
    </source>
</reference>
<evidence type="ECO:0000313" key="1">
    <source>
        <dbReference type="EMBL" id="PJI91857.1"/>
    </source>
</evidence>
<accession>A0A2M8WLQ4</accession>
<protein>
    <recommendedName>
        <fullName evidence="3">Asparagine synthase</fullName>
    </recommendedName>
</protein>
<organism evidence="1 2">
    <name type="scientific">Yoonia maricola</name>
    <dbReference type="NCBI Taxonomy" id="420999"/>
    <lineage>
        <taxon>Bacteria</taxon>
        <taxon>Pseudomonadati</taxon>
        <taxon>Pseudomonadota</taxon>
        <taxon>Alphaproteobacteria</taxon>
        <taxon>Rhodobacterales</taxon>
        <taxon>Paracoccaceae</taxon>
        <taxon>Yoonia</taxon>
    </lineage>
</organism>
<dbReference type="Proteomes" id="UP000228531">
    <property type="component" value="Unassembled WGS sequence"/>
</dbReference>
<dbReference type="SUPFAM" id="SSF52402">
    <property type="entry name" value="Adenine nucleotide alpha hydrolases-like"/>
    <property type="match status" value="1"/>
</dbReference>
<name>A0A2M8WLQ4_9RHOB</name>
<evidence type="ECO:0008006" key="3">
    <source>
        <dbReference type="Google" id="ProtNLM"/>
    </source>
</evidence>
<gene>
    <name evidence="1" type="ORF">BC777_0698</name>
</gene>
<dbReference type="AlphaFoldDB" id="A0A2M8WLQ4"/>
<sequence length="515" mass="57484">MQKQTLTTAERLCAAYDLNFADVFSQQFRIERQPCRPLPGFSHHNFGKWALATAAGLPCAVSDTQESDTRIALLGIAVDCDGAVVTTRHLTKQVSADAAISYLNACAGRFIFLITTPKFTRLYVDAAASLGAVYDLKDKSIAATLNLVLTRDTIINDDYPLTKLAMASKARFAFGHTADKYVKRVLPNHYLDMDTLAQHRFWDGAQDIIDIKPADEARALDEIAERLAQIMASLSNHFPDTKLPITGGLDSRVLLACAKPIVSQLSLYSHAENMMSRKDTRIAGRLASIMGQPMAVYDPTRNPDVAIDDESRLTMLSNAGRIANAEGDIETPIPSVRLSTLNAVPEGGVVVRGNVGGLMRAMPWRREIARYKNGKPLRVQSGLRLMMLTDSETLNALPPSDRMKLTEAYENWYSAFSGTAAERAYDLQFVEQFISHGQGNHFYSFTHNFYLHAYCDRKFITRIISLPPDRRAELRYTEAIISARAPELCAMKYTRKNVTMRLKENRAEDPNWFLS</sequence>
<comment type="caution">
    <text evidence="1">The sequence shown here is derived from an EMBL/GenBank/DDBJ whole genome shotgun (WGS) entry which is preliminary data.</text>
</comment>